<evidence type="ECO:0000313" key="3">
    <source>
        <dbReference type="Proteomes" id="UP000714275"/>
    </source>
</evidence>
<proteinExistence type="predicted"/>
<gene>
    <name evidence="2" type="ORF">EV702DRAFT_1226839</name>
</gene>
<evidence type="ECO:0000313" key="2">
    <source>
        <dbReference type="EMBL" id="KAG1777029.1"/>
    </source>
</evidence>
<dbReference type="OrthoDB" id="2687592at2759"/>
<feature type="compositionally biased region" description="Low complexity" evidence="1">
    <location>
        <begin position="333"/>
        <end position="345"/>
    </location>
</feature>
<comment type="caution">
    <text evidence="2">The sequence shown here is derived from an EMBL/GenBank/DDBJ whole genome shotgun (WGS) entry which is preliminary data.</text>
</comment>
<dbReference type="AlphaFoldDB" id="A0A9P7D2F6"/>
<protein>
    <submittedName>
        <fullName evidence="2">Uncharacterized protein</fullName>
    </submittedName>
</protein>
<keyword evidence="3" id="KW-1185">Reference proteome</keyword>
<evidence type="ECO:0000256" key="1">
    <source>
        <dbReference type="SAM" id="MobiDB-lite"/>
    </source>
</evidence>
<dbReference type="Proteomes" id="UP000714275">
    <property type="component" value="Unassembled WGS sequence"/>
</dbReference>
<dbReference type="EMBL" id="JABBWD010000023">
    <property type="protein sequence ID" value="KAG1777029.1"/>
    <property type="molecule type" value="Genomic_DNA"/>
</dbReference>
<sequence>MPGGPSSKRITRSSNVTLTSSEIEAQPSTVIDAASAHLYLKKKSLCHATEPYTLTHLISVLLQITQISGSTSLPVLTAIRSVIFLLKQHAIDETAEAVAKQVTKTVAQQISDSITTKLVDHVVAAIAPQVARILTASESLEHMAQSIEQSRPQLTEPDSSSVTLTPLTLLTPQIMEQITTTLAPQIDQLTSTSNSLTHTLEETTQLRKLVTDRVDLDRDINASADRITHATDTLFSAIEDCQNSIDLISPSLETTQQRLNTLSTQILSQPTVLPPSPPAAPQKNLYSDTATSKTQSQTPRHATHLTTARGSPPNFHTFASSYPPHPNTTPPQSASADAAIARSAI</sequence>
<feature type="compositionally biased region" description="Polar residues" evidence="1">
    <location>
        <begin position="284"/>
        <end position="309"/>
    </location>
</feature>
<feature type="region of interest" description="Disordered" evidence="1">
    <location>
        <begin position="268"/>
        <end position="345"/>
    </location>
</feature>
<accession>A0A9P7D2F6</accession>
<name>A0A9P7D2F6_9AGAM</name>
<organism evidence="2 3">
    <name type="scientific">Suillus placidus</name>
    <dbReference type="NCBI Taxonomy" id="48579"/>
    <lineage>
        <taxon>Eukaryota</taxon>
        <taxon>Fungi</taxon>
        <taxon>Dikarya</taxon>
        <taxon>Basidiomycota</taxon>
        <taxon>Agaricomycotina</taxon>
        <taxon>Agaricomycetes</taxon>
        <taxon>Agaricomycetidae</taxon>
        <taxon>Boletales</taxon>
        <taxon>Suillineae</taxon>
        <taxon>Suillaceae</taxon>
        <taxon>Suillus</taxon>
    </lineage>
</organism>
<reference evidence="2" key="1">
    <citation type="journal article" date="2020" name="New Phytol.">
        <title>Comparative genomics reveals dynamic genome evolution in host specialist ectomycorrhizal fungi.</title>
        <authorList>
            <person name="Lofgren L.A."/>
            <person name="Nguyen N.H."/>
            <person name="Vilgalys R."/>
            <person name="Ruytinx J."/>
            <person name="Liao H.L."/>
            <person name="Branco S."/>
            <person name="Kuo A."/>
            <person name="LaButti K."/>
            <person name="Lipzen A."/>
            <person name="Andreopoulos W."/>
            <person name="Pangilinan J."/>
            <person name="Riley R."/>
            <person name="Hundley H."/>
            <person name="Na H."/>
            <person name="Barry K."/>
            <person name="Grigoriev I.V."/>
            <person name="Stajich J.E."/>
            <person name="Kennedy P.G."/>
        </authorList>
    </citation>
    <scope>NUCLEOTIDE SEQUENCE</scope>
    <source>
        <strain evidence="2">DOB743</strain>
    </source>
</reference>